<evidence type="ECO:0000313" key="4">
    <source>
        <dbReference type="EMBL" id="KAE9397909.1"/>
    </source>
</evidence>
<keyword evidence="2" id="KW-0560">Oxidoreductase</keyword>
<dbReference type="Gene3D" id="3.40.50.720">
    <property type="entry name" value="NAD(P)-binding Rossmann-like Domain"/>
    <property type="match status" value="1"/>
</dbReference>
<dbReference type="InterPro" id="IPR002347">
    <property type="entry name" value="SDR_fam"/>
</dbReference>
<proteinExistence type="inferred from homology"/>
<evidence type="ECO:0000256" key="3">
    <source>
        <dbReference type="RuleBase" id="RU000363"/>
    </source>
</evidence>
<dbReference type="OrthoDB" id="2102561at2759"/>
<dbReference type="EMBL" id="ML769490">
    <property type="protein sequence ID" value="KAE9397909.1"/>
    <property type="molecule type" value="Genomic_DNA"/>
</dbReference>
<comment type="similarity">
    <text evidence="1 3">Belongs to the short-chain dehydrogenases/reductases (SDR) family.</text>
</comment>
<dbReference type="PANTHER" id="PTHR44169">
    <property type="entry name" value="NADPH-DEPENDENT 1-ACYLDIHYDROXYACETONE PHOSPHATE REDUCTASE"/>
    <property type="match status" value="1"/>
</dbReference>
<accession>A0A6A4HHA2</accession>
<name>A0A6A4HHA2_9AGAR</name>
<dbReference type="PRINTS" id="PR00080">
    <property type="entry name" value="SDRFAMILY"/>
</dbReference>
<dbReference type="GO" id="GO:0005783">
    <property type="term" value="C:endoplasmic reticulum"/>
    <property type="evidence" value="ECO:0007669"/>
    <property type="project" value="TreeGrafter"/>
</dbReference>
<sequence length="267" mass="29478">MSKPVVLITGCSEGGIGFTMASEFARRGCKVFATARNVDKMKGLRDTPNVELMALDVTSAENAANVVDHIANQEGRIDIVINNAGMACFGNLEFRPILEVPLEQIQAVYDTNILSVLRVSRAAVPHMAKKSPTPWCGVYASSKAAIQSITEVLQMECRPLNIKVMICSPGGIKTQIAQNAQDKFELQPNSLYSKYLDNIMLRMWASHVPGSMTAEEFAKVLADKAMGSNPPLYLTMGSHTTTFALLKWLPRLWALNFMYKRYATLKK</sequence>
<dbReference type="CDD" id="cd05374">
    <property type="entry name" value="17beta-HSD-like_SDR_c"/>
    <property type="match status" value="1"/>
</dbReference>
<dbReference type="AlphaFoldDB" id="A0A6A4HHA2"/>
<keyword evidence="5" id="KW-1185">Reference proteome</keyword>
<dbReference type="GO" id="GO:0016491">
    <property type="term" value="F:oxidoreductase activity"/>
    <property type="evidence" value="ECO:0007669"/>
    <property type="project" value="UniProtKB-KW"/>
</dbReference>
<organism evidence="4 5">
    <name type="scientific">Gymnopus androsaceus JB14</name>
    <dbReference type="NCBI Taxonomy" id="1447944"/>
    <lineage>
        <taxon>Eukaryota</taxon>
        <taxon>Fungi</taxon>
        <taxon>Dikarya</taxon>
        <taxon>Basidiomycota</taxon>
        <taxon>Agaricomycotina</taxon>
        <taxon>Agaricomycetes</taxon>
        <taxon>Agaricomycetidae</taxon>
        <taxon>Agaricales</taxon>
        <taxon>Marasmiineae</taxon>
        <taxon>Omphalotaceae</taxon>
        <taxon>Gymnopus</taxon>
    </lineage>
</organism>
<dbReference type="Pfam" id="PF00106">
    <property type="entry name" value="adh_short"/>
    <property type="match status" value="1"/>
</dbReference>
<protein>
    <submittedName>
        <fullName evidence="4">NAD-P-binding protein</fullName>
    </submittedName>
</protein>
<evidence type="ECO:0000256" key="2">
    <source>
        <dbReference type="ARBA" id="ARBA00023002"/>
    </source>
</evidence>
<reference evidence="4" key="1">
    <citation type="journal article" date="2019" name="Environ. Microbiol.">
        <title>Fungal ecological strategies reflected in gene transcription - a case study of two litter decomposers.</title>
        <authorList>
            <person name="Barbi F."/>
            <person name="Kohler A."/>
            <person name="Barry K."/>
            <person name="Baskaran P."/>
            <person name="Daum C."/>
            <person name="Fauchery L."/>
            <person name="Ihrmark K."/>
            <person name="Kuo A."/>
            <person name="LaButti K."/>
            <person name="Lipzen A."/>
            <person name="Morin E."/>
            <person name="Grigoriev I.V."/>
            <person name="Henrissat B."/>
            <person name="Lindahl B."/>
            <person name="Martin F."/>
        </authorList>
    </citation>
    <scope>NUCLEOTIDE SEQUENCE</scope>
    <source>
        <strain evidence="4">JB14</strain>
    </source>
</reference>
<evidence type="ECO:0000313" key="5">
    <source>
        <dbReference type="Proteomes" id="UP000799118"/>
    </source>
</evidence>
<dbReference type="PRINTS" id="PR00081">
    <property type="entry name" value="GDHRDH"/>
</dbReference>
<gene>
    <name evidence="4" type="ORF">BT96DRAFT_966084</name>
</gene>
<dbReference type="Proteomes" id="UP000799118">
    <property type="component" value="Unassembled WGS sequence"/>
</dbReference>
<dbReference type="PANTHER" id="PTHR44169:SF6">
    <property type="entry name" value="NADPH-DEPENDENT 1-ACYLDIHYDROXYACETONE PHOSPHATE REDUCTASE"/>
    <property type="match status" value="1"/>
</dbReference>
<dbReference type="SUPFAM" id="SSF51735">
    <property type="entry name" value="NAD(P)-binding Rossmann-fold domains"/>
    <property type="match status" value="1"/>
</dbReference>
<evidence type="ECO:0000256" key="1">
    <source>
        <dbReference type="ARBA" id="ARBA00006484"/>
    </source>
</evidence>
<dbReference type="InterPro" id="IPR036291">
    <property type="entry name" value="NAD(P)-bd_dom_sf"/>
</dbReference>